<dbReference type="InterPro" id="IPR000182">
    <property type="entry name" value="GNAT_dom"/>
</dbReference>
<evidence type="ECO:0000313" key="3">
    <source>
        <dbReference type="Proteomes" id="UP001610100"/>
    </source>
</evidence>
<name>A0ABW7MWY8_9FLAO</name>
<proteinExistence type="predicted"/>
<sequence>MTLNIRKATLEDIPTLLEFEQGVIKAERPMNPTIQDGHINYYNLKSLITGDNSVLLVAELEGELVASGYAKILPDRHYLKHQYQGYLGFMFVPEEHRGNGYNKKIIDTLIAWCKEQDVYEIRLDVYPANESAIKAYEKAGFQKYMLAMRLDSRELKD</sequence>
<dbReference type="Proteomes" id="UP001610100">
    <property type="component" value="Unassembled WGS sequence"/>
</dbReference>
<accession>A0ABW7MWY8</accession>
<dbReference type="SUPFAM" id="SSF55729">
    <property type="entry name" value="Acyl-CoA N-acyltransferases (Nat)"/>
    <property type="match status" value="1"/>
</dbReference>
<dbReference type="RefSeq" id="WP_344739948.1">
    <property type="nucleotide sequence ID" value="NZ_BAABAY010000001.1"/>
</dbReference>
<dbReference type="PANTHER" id="PTHR43072">
    <property type="entry name" value="N-ACETYLTRANSFERASE"/>
    <property type="match status" value="1"/>
</dbReference>
<comment type="caution">
    <text evidence="2">The sequence shown here is derived from an EMBL/GenBank/DDBJ whole genome shotgun (WGS) entry which is preliminary data.</text>
</comment>
<keyword evidence="3" id="KW-1185">Reference proteome</keyword>
<organism evidence="2 3">
    <name type="scientific">Gaetbulibacter aestuarii</name>
    <dbReference type="NCBI Taxonomy" id="1502358"/>
    <lineage>
        <taxon>Bacteria</taxon>
        <taxon>Pseudomonadati</taxon>
        <taxon>Bacteroidota</taxon>
        <taxon>Flavobacteriia</taxon>
        <taxon>Flavobacteriales</taxon>
        <taxon>Flavobacteriaceae</taxon>
        <taxon>Gaetbulibacter</taxon>
    </lineage>
</organism>
<dbReference type="Pfam" id="PF00583">
    <property type="entry name" value="Acetyltransf_1"/>
    <property type="match status" value="1"/>
</dbReference>
<dbReference type="CDD" id="cd04301">
    <property type="entry name" value="NAT_SF"/>
    <property type="match status" value="1"/>
</dbReference>
<dbReference type="PROSITE" id="PS51186">
    <property type="entry name" value="GNAT"/>
    <property type="match status" value="1"/>
</dbReference>
<protein>
    <submittedName>
        <fullName evidence="2">GNAT family N-acetyltransferase</fullName>
    </submittedName>
</protein>
<evidence type="ECO:0000313" key="2">
    <source>
        <dbReference type="EMBL" id="MFH6771075.1"/>
    </source>
</evidence>
<reference evidence="2 3" key="1">
    <citation type="submission" date="2024-02" db="EMBL/GenBank/DDBJ databases">
        <title>A Gaetbulibacter species isolated from tidal flats and genomic insights of their niches.</title>
        <authorList>
            <person name="Ye Y."/>
        </authorList>
    </citation>
    <scope>NUCLEOTIDE SEQUENCE [LARGE SCALE GENOMIC DNA]</scope>
    <source>
        <strain evidence="2 3">KYW382</strain>
    </source>
</reference>
<dbReference type="PANTHER" id="PTHR43072:SF60">
    <property type="entry name" value="L-2,4-DIAMINOBUTYRIC ACID ACETYLTRANSFERASE"/>
    <property type="match status" value="1"/>
</dbReference>
<feature type="domain" description="N-acetyltransferase" evidence="1">
    <location>
        <begin position="3"/>
        <end position="157"/>
    </location>
</feature>
<gene>
    <name evidence="2" type="ORF">V8G58_03940</name>
</gene>
<dbReference type="Gene3D" id="3.40.630.30">
    <property type="match status" value="1"/>
</dbReference>
<evidence type="ECO:0000259" key="1">
    <source>
        <dbReference type="PROSITE" id="PS51186"/>
    </source>
</evidence>
<dbReference type="EMBL" id="JBAWKB010000001">
    <property type="protein sequence ID" value="MFH6771075.1"/>
    <property type="molecule type" value="Genomic_DNA"/>
</dbReference>
<dbReference type="InterPro" id="IPR016181">
    <property type="entry name" value="Acyl_CoA_acyltransferase"/>
</dbReference>